<dbReference type="AlphaFoldDB" id="A0A5N6U334"/>
<evidence type="ECO:0000259" key="5">
    <source>
        <dbReference type="Pfam" id="PF00149"/>
    </source>
</evidence>
<dbReference type="InterPro" id="IPR025733">
    <property type="entry name" value="PAPs_C"/>
</dbReference>
<gene>
    <name evidence="8" type="ORF">BDV25DRAFT_169579</name>
</gene>
<keyword evidence="1 4" id="KW-0732">Signal</keyword>
<protein>
    <recommendedName>
        <fullName evidence="4">Purple acid phosphatase</fullName>
        <ecNumber evidence="4">3.1.3.2</ecNumber>
    </recommendedName>
</protein>
<evidence type="ECO:0000256" key="2">
    <source>
        <dbReference type="ARBA" id="ARBA00022801"/>
    </source>
</evidence>
<dbReference type="InterPro" id="IPR041792">
    <property type="entry name" value="MPP_PAP"/>
</dbReference>
<organism evidence="8 9">
    <name type="scientific">Aspergillus avenaceus</name>
    <dbReference type="NCBI Taxonomy" id="36643"/>
    <lineage>
        <taxon>Eukaryota</taxon>
        <taxon>Fungi</taxon>
        <taxon>Dikarya</taxon>
        <taxon>Ascomycota</taxon>
        <taxon>Pezizomycotina</taxon>
        <taxon>Eurotiomycetes</taxon>
        <taxon>Eurotiomycetidae</taxon>
        <taxon>Eurotiales</taxon>
        <taxon>Aspergillaceae</taxon>
        <taxon>Aspergillus</taxon>
        <taxon>Aspergillus subgen. Circumdati</taxon>
    </lineage>
</organism>
<comment type="catalytic activity">
    <reaction evidence="4">
        <text>a phosphate monoester + H2O = an alcohol + phosphate</text>
        <dbReference type="Rhea" id="RHEA:15017"/>
        <dbReference type="ChEBI" id="CHEBI:15377"/>
        <dbReference type="ChEBI" id="CHEBI:30879"/>
        <dbReference type="ChEBI" id="CHEBI:43474"/>
        <dbReference type="ChEBI" id="CHEBI:67140"/>
        <dbReference type="EC" id="3.1.3.2"/>
    </reaction>
</comment>
<evidence type="ECO:0000256" key="3">
    <source>
        <dbReference type="ARBA" id="ARBA00023180"/>
    </source>
</evidence>
<dbReference type="SUPFAM" id="SSF56300">
    <property type="entry name" value="Metallo-dependent phosphatases"/>
    <property type="match status" value="1"/>
</dbReference>
<dbReference type="InterPro" id="IPR039331">
    <property type="entry name" value="PAPs-like"/>
</dbReference>
<dbReference type="CDD" id="cd00839">
    <property type="entry name" value="MPP_PAPs"/>
    <property type="match status" value="1"/>
</dbReference>
<dbReference type="Pfam" id="PF14008">
    <property type="entry name" value="Metallophos_C"/>
    <property type="match status" value="1"/>
</dbReference>
<feature type="signal peptide" evidence="4">
    <location>
        <begin position="1"/>
        <end position="17"/>
    </location>
</feature>
<dbReference type="Pfam" id="PF16656">
    <property type="entry name" value="Pur_ac_phosph_N"/>
    <property type="match status" value="1"/>
</dbReference>
<keyword evidence="9" id="KW-1185">Reference proteome</keyword>
<dbReference type="Gene3D" id="3.60.21.10">
    <property type="match status" value="1"/>
</dbReference>
<dbReference type="InterPro" id="IPR015914">
    <property type="entry name" value="PAPs_N"/>
</dbReference>
<dbReference type="Pfam" id="PF00149">
    <property type="entry name" value="Metallophos"/>
    <property type="match status" value="1"/>
</dbReference>
<dbReference type="GO" id="GO:0046872">
    <property type="term" value="F:metal ion binding"/>
    <property type="evidence" value="ECO:0007669"/>
    <property type="project" value="InterPro"/>
</dbReference>
<dbReference type="EMBL" id="ML742044">
    <property type="protein sequence ID" value="KAE8153035.1"/>
    <property type="molecule type" value="Genomic_DNA"/>
</dbReference>
<evidence type="ECO:0000256" key="1">
    <source>
        <dbReference type="ARBA" id="ARBA00022729"/>
    </source>
</evidence>
<reference evidence="8 9" key="1">
    <citation type="submission" date="2019-04" db="EMBL/GenBank/DDBJ databases">
        <title>Friends and foes A comparative genomics study of 23 Aspergillus species from section Flavi.</title>
        <authorList>
            <consortium name="DOE Joint Genome Institute"/>
            <person name="Kjaerbolling I."/>
            <person name="Vesth T."/>
            <person name="Frisvad J.C."/>
            <person name="Nybo J.L."/>
            <person name="Theobald S."/>
            <person name="Kildgaard S."/>
            <person name="Isbrandt T."/>
            <person name="Kuo A."/>
            <person name="Sato A."/>
            <person name="Lyhne E.K."/>
            <person name="Kogle M.E."/>
            <person name="Wiebenga A."/>
            <person name="Kun R.S."/>
            <person name="Lubbers R.J."/>
            <person name="Makela M.R."/>
            <person name="Barry K."/>
            <person name="Chovatia M."/>
            <person name="Clum A."/>
            <person name="Daum C."/>
            <person name="Haridas S."/>
            <person name="He G."/>
            <person name="LaButti K."/>
            <person name="Lipzen A."/>
            <person name="Mondo S."/>
            <person name="Riley R."/>
            <person name="Salamov A."/>
            <person name="Simmons B.A."/>
            <person name="Magnuson J.K."/>
            <person name="Henrissat B."/>
            <person name="Mortensen U.H."/>
            <person name="Larsen T.O."/>
            <person name="Devries R.P."/>
            <person name="Grigoriev I.V."/>
            <person name="Machida M."/>
            <person name="Baker S.E."/>
            <person name="Andersen M.R."/>
        </authorList>
    </citation>
    <scope>NUCLEOTIDE SEQUENCE [LARGE SCALE GENOMIC DNA]</scope>
    <source>
        <strain evidence="8 9">IBT 18842</strain>
    </source>
</reference>
<dbReference type="PANTHER" id="PTHR22953">
    <property type="entry name" value="ACID PHOSPHATASE RELATED"/>
    <property type="match status" value="1"/>
</dbReference>
<evidence type="ECO:0000256" key="4">
    <source>
        <dbReference type="RuleBase" id="RU361203"/>
    </source>
</evidence>
<proteinExistence type="inferred from homology"/>
<feature type="domain" description="Purple acid phosphatase N-terminal" evidence="7">
    <location>
        <begin position="31"/>
        <end position="115"/>
    </location>
</feature>
<dbReference type="PANTHER" id="PTHR22953:SF153">
    <property type="entry name" value="PURPLE ACID PHOSPHATASE"/>
    <property type="match status" value="1"/>
</dbReference>
<comment type="similarity">
    <text evidence="4">Belongs to the metallophosphoesterase superfamily. Purple acid phosphatase family.</text>
</comment>
<dbReference type="InterPro" id="IPR004843">
    <property type="entry name" value="Calcineurin-like_PHP"/>
</dbReference>
<accession>A0A5N6U334</accession>
<sequence>MQSWCKVLPLLAGSALAAVTYPPIPEDLTTPTQQRIAIHDATSVSVGWNTYAKLNQSCVHYGTSETNLNAQACSTTYSTYSSSRTYSNTVYLTNLTPATTYYYKIESTNSSTNHFLSPRAPGDKTPFNLNVVIDLGVYGEDGYTLSSDKSKRSDIPAVDPSLYHTTIHRLATTINDYEVVIHPGDFAYADDWYLRLKNLLHGEEAYQAILEQFYEQLAPISARKPYMAGPGNHEAACTEIPFTSGLCPESQRNFTAFIDKFAHTLPSAFASSSSNTTAKALAQKAQTLANPPFWYSFEYGSAHIVMFDTETDFPDAPDGPDGSAKLNAGPFGRDNQQIDFLNADLASVDRSVTPWVIVAGHRPWYTTGSKPCDVCQTAFEDIFYKYGVDLAVLGHVHNSQRFYPVYKGTADPKGMSDPAAPMYIVAGGAGNIEGTSSVGSKPEYTAFAYDEDYSYSTLRVLNETHLQVDFIRSSTGEVLDSSVLFKRHEVDFVVQ</sequence>
<dbReference type="Gene3D" id="2.60.40.380">
    <property type="entry name" value="Purple acid phosphatase-like, N-terminal"/>
    <property type="match status" value="1"/>
</dbReference>
<dbReference type="SUPFAM" id="SSF49363">
    <property type="entry name" value="Purple acid phosphatase, N-terminal domain"/>
    <property type="match status" value="1"/>
</dbReference>
<dbReference type="InterPro" id="IPR029052">
    <property type="entry name" value="Metallo-depent_PP-like"/>
</dbReference>
<keyword evidence="3" id="KW-0325">Glycoprotein</keyword>
<dbReference type="InterPro" id="IPR008963">
    <property type="entry name" value="Purple_acid_Pase-like_N"/>
</dbReference>
<dbReference type="EC" id="3.1.3.2" evidence="4"/>
<feature type="domain" description="Purple acid phosphatase C-terminal" evidence="6">
    <location>
        <begin position="420"/>
        <end position="481"/>
    </location>
</feature>
<dbReference type="GO" id="GO:0003993">
    <property type="term" value="F:acid phosphatase activity"/>
    <property type="evidence" value="ECO:0007669"/>
    <property type="project" value="UniProtKB-EC"/>
</dbReference>
<evidence type="ECO:0000259" key="7">
    <source>
        <dbReference type="Pfam" id="PF16656"/>
    </source>
</evidence>
<evidence type="ECO:0000313" key="8">
    <source>
        <dbReference type="EMBL" id="KAE8153035.1"/>
    </source>
</evidence>
<feature type="chain" id="PRO_5025094598" description="Purple acid phosphatase" evidence="4">
    <location>
        <begin position="18"/>
        <end position="495"/>
    </location>
</feature>
<evidence type="ECO:0000259" key="6">
    <source>
        <dbReference type="Pfam" id="PF14008"/>
    </source>
</evidence>
<evidence type="ECO:0000313" key="9">
    <source>
        <dbReference type="Proteomes" id="UP000325780"/>
    </source>
</evidence>
<name>A0A5N6U334_ASPAV</name>
<feature type="domain" description="Calcineurin-like phosphoesterase" evidence="5">
    <location>
        <begin position="175"/>
        <end position="398"/>
    </location>
</feature>
<dbReference type="Proteomes" id="UP000325780">
    <property type="component" value="Unassembled WGS sequence"/>
</dbReference>
<dbReference type="OrthoDB" id="45007at2759"/>
<keyword evidence="2 4" id="KW-0378">Hydrolase</keyword>